<accession>A0A369JQA0</accession>
<name>A0A369JQA0_HYPMA</name>
<organism evidence="1 2">
    <name type="scientific">Hypsizygus marmoreus</name>
    <name type="common">White beech mushroom</name>
    <name type="synonym">Agaricus marmoreus</name>
    <dbReference type="NCBI Taxonomy" id="39966"/>
    <lineage>
        <taxon>Eukaryota</taxon>
        <taxon>Fungi</taxon>
        <taxon>Dikarya</taxon>
        <taxon>Basidiomycota</taxon>
        <taxon>Agaricomycotina</taxon>
        <taxon>Agaricomycetes</taxon>
        <taxon>Agaricomycetidae</taxon>
        <taxon>Agaricales</taxon>
        <taxon>Tricholomatineae</taxon>
        <taxon>Lyophyllaceae</taxon>
        <taxon>Hypsizygus</taxon>
    </lineage>
</organism>
<dbReference type="Proteomes" id="UP000076154">
    <property type="component" value="Unassembled WGS sequence"/>
</dbReference>
<gene>
    <name evidence="1" type="ORF">Hypma_008437</name>
</gene>
<keyword evidence="2" id="KW-1185">Reference proteome</keyword>
<protein>
    <submittedName>
        <fullName evidence="1">Uncharacterized protein</fullName>
    </submittedName>
</protein>
<proteinExistence type="predicted"/>
<dbReference type="AlphaFoldDB" id="A0A369JQA0"/>
<comment type="caution">
    <text evidence="1">The sequence shown here is derived from an EMBL/GenBank/DDBJ whole genome shotgun (WGS) entry which is preliminary data.</text>
</comment>
<evidence type="ECO:0000313" key="1">
    <source>
        <dbReference type="EMBL" id="RDB24449.1"/>
    </source>
</evidence>
<dbReference type="EMBL" id="LUEZ02000044">
    <property type="protein sequence ID" value="RDB24449.1"/>
    <property type="molecule type" value="Genomic_DNA"/>
</dbReference>
<reference evidence="1" key="1">
    <citation type="submission" date="2018-04" db="EMBL/GenBank/DDBJ databases">
        <title>Whole genome sequencing of Hypsizygus marmoreus.</title>
        <authorList>
            <person name="Choi I.-G."/>
            <person name="Min B."/>
            <person name="Kim J.-G."/>
            <person name="Kim S."/>
            <person name="Oh Y.-L."/>
            <person name="Kong W.-S."/>
            <person name="Park H."/>
            <person name="Jeong J."/>
            <person name="Song E.-S."/>
        </authorList>
    </citation>
    <scope>NUCLEOTIDE SEQUENCE [LARGE SCALE GENOMIC DNA]</scope>
    <source>
        <strain evidence="1">51987-8</strain>
    </source>
</reference>
<sequence>MPRKPSSNTEHDRKLFRMYSLEKYKQTHRGELREKARNRMARYRQNLASLPLEVQEEHRLKRLQATARYREKCLALGSPHLRYLFSHIYRNREYLKEWARDRRAGAYIEQHGYEAFCKNFKKCRHRPKANEP</sequence>
<dbReference type="InParanoid" id="A0A369JQA0"/>
<evidence type="ECO:0000313" key="2">
    <source>
        <dbReference type="Proteomes" id="UP000076154"/>
    </source>
</evidence>